<sequence length="844" mass="95925">MPPSSLPSSYRNPTAALNSALASINSTADQNRPHSKATTILNAFEDVASILLRALKVVEGIHPLVGVAVKAFEAAYELNETRRDNDKKVDLIFSKMASMMGVLADMQHIARPETGEDRYDRFCDKLKTVARDIKECTAACDTYSKLTFLKKTFGVKSWDEKFTEFFDLFDQRRVELHLDLSVFIGLDVRNVARAMRMQRERTDLAELFKQLEDPKLREMTRFVNANGGATAFLDQTPDADRRFRDLLARFEGAGADSTILPNAGKNVSADALKSEIRDSADVVRLLKEDRQSFNRKFEAVKLKLDKMNAEIITAIRAGAHDKLSNKDLRHVWREMGWKGSVKARHLVAALSNFYQQKHARQISEAIDSDLSGWITVQEANAFTASMPASLTMTEWMAYWAAGYRVFCINYARAIEGMRATMGGLALHVLPSNQEAVDSYLSDYPLHVADLLVRGIIVCANESEEAIPMNLTHRFVNQWQSDQADVRTQLNLLHWEIDAENSLSIVTGGGQIEKFIFPLLYVLLQRHIQLLKLAAMYKLSNEELGDARRTISVLMTSVAARVRTLASIFRGQNLDPATEFRYAHGGMFSVVYPGLQWGVMPDRFKYDEQQIQEADYVPEPTVLNHPHQPPPTGATRKILHVCNAFPVGPRYRCLDCEGFSIIYSIDLCIECAQHDVKRAKDNLNHKQSHDLLRTMRVIYPRDLWRVMSDALNVLKRARQAFIVPSRRTRADGDNRGENRRLPACTICRTPLQLPFWICIECNHNKYTLCRACERLTCDADFKYPDRDSHSWHHVLVKVQKPATDANVDDRFAVVDDRLTIVEGRLATVEQKLDRIIDILTRPRHK</sequence>
<evidence type="ECO:0000256" key="2">
    <source>
        <dbReference type="ARBA" id="ARBA00022771"/>
    </source>
</evidence>
<keyword evidence="3" id="KW-0862">Zinc</keyword>
<dbReference type="Gene3D" id="3.30.60.90">
    <property type="match status" value="1"/>
</dbReference>
<protein>
    <recommendedName>
        <fullName evidence="6">ZZ-type domain-containing protein</fullName>
    </recommendedName>
</protein>
<proteinExistence type="predicted"/>
<dbReference type="InParanoid" id="A0A165IK61"/>
<evidence type="ECO:0000313" key="4">
    <source>
        <dbReference type="EMBL" id="KZV93518.1"/>
    </source>
</evidence>
<evidence type="ECO:0000256" key="3">
    <source>
        <dbReference type="ARBA" id="ARBA00022833"/>
    </source>
</evidence>
<evidence type="ECO:0000313" key="5">
    <source>
        <dbReference type="Proteomes" id="UP000077266"/>
    </source>
</evidence>
<reference evidence="4 5" key="1">
    <citation type="journal article" date="2016" name="Mol. Biol. Evol.">
        <title>Comparative Genomics of Early-Diverging Mushroom-Forming Fungi Provides Insights into the Origins of Lignocellulose Decay Capabilities.</title>
        <authorList>
            <person name="Nagy L.G."/>
            <person name="Riley R."/>
            <person name="Tritt A."/>
            <person name="Adam C."/>
            <person name="Daum C."/>
            <person name="Floudas D."/>
            <person name="Sun H."/>
            <person name="Yadav J.S."/>
            <person name="Pangilinan J."/>
            <person name="Larsson K.H."/>
            <person name="Matsuura K."/>
            <person name="Barry K."/>
            <person name="Labutti K."/>
            <person name="Kuo R."/>
            <person name="Ohm R.A."/>
            <person name="Bhattacharya S.S."/>
            <person name="Shirouzu T."/>
            <person name="Yoshinaga Y."/>
            <person name="Martin F.M."/>
            <person name="Grigoriev I.V."/>
            <person name="Hibbett D.S."/>
        </authorList>
    </citation>
    <scope>NUCLEOTIDE SEQUENCE [LARGE SCALE GENOMIC DNA]</scope>
    <source>
        <strain evidence="4 5">HHB12029</strain>
    </source>
</reference>
<keyword evidence="5" id="KW-1185">Reference proteome</keyword>
<evidence type="ECO:0008006" key="6">
    <source>
        <dbReference type="Google" id="ProtNLM"/>
    </source>
</evidence>
<gene>
    <name evidence="4" type="ORF">EXIGLDRAFT_835699</name>
</gene>
<dbReference type="OrthoDB" id="2122982at2759"/>
<organism evidence="4 5">
    <name type="scientific">Exidia glandulosa HHB12029</name>
    <dbReference type="NCBI Taxonomy" id="1314781"/>
    <lineage>
        <taxon>Eukaryota</taxon>
        <taxon>Fungi</taxon>
        <taxon>Dikarya</taxon>
        <taxon>Basidiomycota</taxon>
        <taxon>Agaricomycotina</taxon>
        <taxon>Agaricomycetes</taxon>
        <taxon>Auriculariales</taxon>
        <taxon>Exidiaceae</taxon>
        <taxon>Exidia</taxon>
    </lineage>
</organism>
<keyword evidence="1" id="KW-0479">Metal-binding</keyword>
<dbReference type="STRING" id="1314781.A0A165IK61"/>
<dbReference type="EMBL" id="KV425989">
    <property type="protein sequence ID" value="KZV93518.1"/>
    <property type="molecule type" value="Genomic_DNA"/>
</dbReference>
<keyword evidence="2" id="KW-0863">Zinc-finger</keyword>
<dbReference type="InterPro" id="IPR043145">
    <property type="entry name" value="Znf_ZZ_sf"/>
</dbReference>
<accession>A0A165IK61</accession>
<dbReference type="SUPFAM" id="SSF57850">
    <property type="entry name" value="RING/U-box"/>
    <property type="match status" value="1"/>
</dbReference>
<dbReference type="GO" id="GO:0008270">
    <property type="term" value="F:zinc ion binding"/>
    <property type="evidence" value="ECO:0007669"/>
    <property type="project" value="UniProtKB-KW"/>
</dbReference>
<dbReference type="AlphaFoldDB" id="A0A165IK61"/>
<evidence type="ECO:0000256" key="1">
    <source>
        <dbReference type="ARBA" id="ARBA00022723"/>
    </source>
</evidence>
<name>A0A165IK61_EXIGL</name>
<dbReference type="Proteomes" id="UP000077266">
    <property type="component" value="Unassembled WGS sequence"/>
</dbReference>